<dbReference type="RefSeq" id="WP_281274687.1">
    <property type="nucleotide sequence ID" value="NZ_RCDD01000003.1"/>
</dbReference>
<accession>A0A421B233</accession>
<proteinExistence type="predicted"/>
<comment type="caution">
    <text evidence="1">The sequence shown here is derived from an EMBL/GenBank/DDBJ whole genome shotgun (WGS) entry which is preliminary data.</text>
</comment>
<reference evidence="1 2" key="1">
    <citation type="submission" date="2018-10" db="EMBL/GenBank/DDBJ databases">
        <title>Genomic Encyclopedia of Archaeal and Bacterial Type Strains, Phase II (KMG-II): from individual species to whole genera.</title>
        <authorList>
            <person name="Goeker M."/>
        </authorList>
    </citation>
    <scope>NUCLEOTIDE SEQUENCE [LARGE SCALE GENOMIC DNA]</scope>
    <source>
        <strain evidence="1 2">DSM 45657</strain>
    </source>
</reference>
<evidence type="ECO:0000313" key="2">
    <source>
        <dbReference type="Proteomes" id="UP000282454"/>
    </source>
</evidence>
<gene>
    <name evidence="1" type="ORF">CLV68_4549</name>
</gene>
<name>A0A421B233_9PSEU</name>
<sequence>MEFFAKVVGVLVLGALIKLAIRLCGHRLSWRLAFLIAFVAVFSA</sequence>
<keyword evidence="2" id="KW-1185">Reference proteome</keyword>
<dbReference type="EMBL" id="RCDD01000003">
    <property type="protein sequence ID" value="RLK58445.1"/>
    <property type="molecule type" value="Genomic_DNA"/>
</dbReference>
<dbReference type="Proteomes" id="UP000282454">
    <property type="component" value="Unassembled WGS sequence"/>
</dbReference>
<evidence type="ECO:0000313" key="1">
    <source>
        <dbReference type="EMBL" id="RLK58445.1"/>
    </source>
</evidence>
<organism evidence="1 2">
    <name type="scientific">Actinokineospora cianjurensis</name>
    <dbReference type="NCBI Taxonomy" id="585224"/>
    <lineage>
        <taxon>Bacteria</taxon>
        <taxon>Bacillati</taxon>
        <taxon>Actinomycetota</taxon>
        <taxon>Actinomycetes</taxon>
        <taxon>Pseudonocardiales</taxon>
        <taxon>Pseudonocardiaceae</taxon>
        <taxon>Actinokineospora</taxon>
    </lineage>
</organism>
<dbReference type="AlphaFoldDB" id="A0A421B233"/>
<protein>
    <submittedName>
        <fullName evidence="1">Uncharacterized protein</fullName>
    </submittedName>
</protein>